<accession>A0A367KAH3</accession>
<reference evidence="1 2" key="1">
    <citation type="journal article" date="2018" name="G3 (Bethesda)">
        <title>Phylogenetic and Phylogenomic Definition of Rhizopus Species.</title>
        <authorList>
            <person name="Gryganskyi A.P."/>
            <person name="Golan J."/>
            <person name="Dolatabadi S."/>
            <person name="Mondo S."/>
            <person name="Robb S."/>
            <person name="Idnurm A."/>
            <person name="Muszewska A."/>
            <person name="Steczkiewicz K."/>
            <person name="Masonjones S."/>
            <person name="Liao H.L."/>
            <person name="Gajdeczka M.T."/>
            <person name="Anike F."/>
            <person name="Vuek A."/>
            <person name="Anishchenko I.M."/>
            <person name="Voigt K."/>
            <person name="de Hoog G.S."/>
            <person name="Smith M.E."/>
            <person name="Heitman J."/>
            <person name="Vilgalys R."/>
            <person name="Stajich J.E."/>
        </authorList>
    </citation>
    <scope>NUCLEOTIDE SEQUENCE [LARGE SCALE GENOMIC DNA]</scope>
    <source>
        <strain evidence="1 2">CBS 357.93</strain>
    </source>
</reference>
<dbReference type="AlphaFoldDB" id="A0A367KAH3"/>
<dbReference type="Proteomes" id="UP000252139">
    <property type="component" value="Unassembled WGS sequence"/>
</dbReference>
<evidence type="ECO:0000313" key="2">
    <source>
        <dbReference type="Proteomes" id="UP000252139"/>
    </source>
</evidence>
<dbReference type="EMBL" id="PJQL01000140">
    <property type="protein sequence ID" value="RCH99188.1"/>
    <property type="molecule type" value="Genomic_DNA"/>
</dbReference>
<proteinExistence type="predicted"/>
<protein>
    <submittedName>
        <fullName evidence="1">Uncharacterized protein</fullName>
    </submittedName>
</protein>
<sequence>MHTQSACQAVFIHCAFPKKHKPHKVSVDQEMAPYHGETFHLTASNIHTAIGLRCEYGDGEVRAAIKNRRSFVDICRVAAREFQACFAVVIVKQWLQSRVASIGRLCKSYDVDTASFLSIASSMVLANADTDVAALTRPVLLSWTLSATSIIEYLEDLPIS</sequence>
<name>A0A367KAH3_RHIAZ</name>
<gene>
    <name evidence="1" type="ORF">CU097_006483</name>
</gene>
<organism evidence="1 2">
    <name type="scientific">Rhizopus azygosporus</name>
    <name type="common">Rhizopus microsporus var. azygosporus</name>
    <dbReference type="NCBI Taxonomy" id="86630"/>
    <lineage>
        <taxon>Eukaryota</taxon>
        <taxon>Fungi</taxon>
        <taxon>Fungi incertae sedis</taxon>
        <taxon>Mucoromycota</taxon>
        <taxon>Mucoromycotina</taxon>
        <taxon>Mucoromycetes</taxon>
        <taxon>Mucorales</taxon>
        <taxon>Mucorineae</taxon>
        <taxon>Rhizopodaceae</taxon>
        <taxon>Rhizopus</taxon>
    </lineage>
</organism>
<keyword evidence="2" id="KW-1185">Reference proteome</keyword>
<evidence type="ECO:0000313" key="1">
    <source>
        <dbReference type="EMBL" id="RCH99188.1"/>
    </source>
</evidence>
<comment type="caution">
    <text evidence="1">The sequence shown here is derived from an EMBL/GenBank/DDBJ whole genome shotgun (WGS) entry which is preliminary data.</text>
</comment>